<keyword evidence="4 6" id="KW-0067">ATP-binding</keyword>
<feature type="region of interest" description="NMPbind" evidence="6">
    <location>
        <begin position="86"/>
        <end position="115"/>
    </location>
</feature>
<comment type="function">
    <text evidence="6">Catalyzes the reversible transfer of the terminal phosphate group between ATP and AMP. Plays an important role in cellular energy homeostasis and in adenine nucleotide metabolism. Adenylate kinase activity is critical for regulation of the phosphate utilization and the AMP de novo biosynthesis pathways.</text>
</comment>
<feature type="binding site" evidence="6">
    <location>
        <begin position="113"/>
        <end position="115"/>
    </location>
    <ligand>
        <name>AMP</name>
        <dbReference type="ChEBI" id="CHEBI:456215"/>
    </ligand>
</feature>
<dbReference type="NCBIfam" id="NF001381">
    <property type="entry name" value="PRK00279.1-3"/>
    <property type="match status" value="1"/>
</dbReference>
<dbReference type="HAMAP" id="MF_00235">
    <property type="entry name" value="Adenylate_kinase_Adk"/>
    <property type="match status" value="1"/>
</dbReference>
<dbReference type="Gene3D" id="3.40.50.300">
    <property type="entry name" value="P-loop containing nucleotide triphosphate hydrolases"/>
    <property type="match status" value="1"/>
</dbReference>
<protein>
    <recommendedName>
        <fullName evidence="6">Adenylate kinase</fullName>
        <ecNumber evidence="6">2.7.4.3</ecNumber>
    </recommendedName>
    <alternativeName>
        <fullName evidence="6">ATP-AMP transphosphorylase</fullName>
    </alternativeName>
    <alternativeName>
        <fullName evidence="6">ATP:AMP phosphotransferase</fullName>
    </alternativeName>
    <alternativeName>
        <fullName evidence="6">Adenylate kinase cytosolic and mitochondrial</fullName>
    </alternativeName>
    <alternativeName>
        <fullName evidence="6">Adenylate monophosphate kinase</fullName>
    </alternativeName>
</protein>
<feature type="binding site" evidence="6">
    <location>
        <position position="217"/>
    </location>
    <ligand>
        <name>AMP</name>
        <dbReference type="ChEBI" id="CHEBI:456215"/>
    </ligand>
</feature>
<dbReference type="NCBIfam" id="TIGR01351">
    <property type="entry name" value="adk"/>
    <property type="match status" value="1"/>
</dbReference>
<comment type="catalytic activity">
    <reaction evidence="6">
        <text>AMP + ATP = 2 ADP</text>
        <dbReference type="Rhea" id="RHEA:12973"/>
        <dbReference type="ChEBI" id="CHEBI:30616"/>
        <dbReference type="ChEBI" id="CHEBI:456215"/>
        <dbReference type="ChEBI" id="CHEBI:456216"/>
        <dbReference type="EC" id="2.7.4.3"/>
    </reaction>
</comment>
<keyword evidence="3 6" id="KW-0418">Kinase</keyword>
<dbReference type="Proteomes" id="UP001498771">
    <property type="component" value="Unassembled WGS sequence"/>
</dbReference>
<feature type="region of interest" description="LID" evidence="6">
    <location>
        <begin position="183"/>
        <end position="220"/>
    </location>
</feature>
<comment type="subcellular location">
    <subcellularLocation>
        <location evidence="6">Cytoplasm</location>
        <location evidence="6">Cytosol</location>
    </subcellularLocation>
    <subcellularLocation>
        <location evidence="6">Mitochondrion intermembrane space</location>
    </subcellularLocation>
    <text evidence="6">Predominantly mitochondrial.</text>
</comment>
<feature type="binding site" evidence="6">
    <location>
        <position position="228"/>
    </location>
    <ligand>
        <name>AMP</name>
        <dbReference type="ChEBI" id="CHEBI:456215"/>
    </ligand>
</feature>
<evidence type="ECO:0000313" key="8">
    <source>
        <dbReference type="EMBL" id="KAK7203881.1"/>
    </source>
</evidence>
<evidence type="ECO:0000313" key="9">
    <source>
        <dbReference type="Proteomes" id="UP001498771"/>
    </source>
</evidence>
<feature type="binding site" evidence="6">
    <location>
        <position position="256"/>
    </location>
    <ligand>
        <name>ATP</name>
        <dbReference type="ChEBI" id="CHEBI:30616"/>
    </ligand>
</feature>
<feature type="binding site" evidence="6">
    <location>
        <position position="184"/>
    </location>
    <ligand>
        <name>ATP</name>
        <dbReference type="ChEBI" id="CHEBI:30616"/>
    </ligand>
</feature>
<accession>A0ABR1F222</accession>
<evidence type="ECO:0000256" key="4">
    <source>
        <dbReference type="ARBA" id="ARBA00022840"/>
    </source>
</evidence>
<dbReference type="Pfam" id="PF05191">
    <property type="entry name" value="ADK_lid"/>
    <property type="match status" value="1"/>
</dbReference>
<feature type="binding site" evidence="6">
    <location>
        <begin position="142"/>
        <end position="145"/>
    </location>
    <ligand>
        <name>AMP</name>
        <dbReference type="ChEBI" id="CHEBI:456215"/>
    </ligand>
</feature>
<dbReference type="InterPro" id="IPR007862">
    <property type="entry name" value="Adenylate_kinase_lid-dom"/>
</dbReference>
<proteinExistence type="inferred from homology"/>
<dbReference type="Pfam" id="PF00406">
    <property type="entry name" value="ADK"/>
    <property type="match status" value="1"/>
</dbReference>
<dbReference type="NCBIfam" id="NF011100">
    <property type="entry name" value="PRK14527.1"/>
    <property type="match status" value="1"/>
</dbReference>
<evidence type="ECO:0000256" key="2">
    <source>
        <dbReference type="ARBA" id="ARBA00022741"/>
    </source>
</evidence>
<feature type="binding site" evidence="6">
    <location>
        <begin position="66"/>
        <end position="71"/>
    </location>
    <ligand>
        <name>ATP</name>
        <dbReference type="ChEBI" id="CHEBI:30616"/>
    </ligand>
</feature>
<evidence type="ECO:0000256" key="1">
    <source>
        <dbReference type="ARBA" id="ARBA00022679"/>
    </source>
</evidence>
<evidence type="ECO:0000256" key="6">
    <source>
        <dbReference type="HAMAP-Rule" id="MF_03168"/>
    </source>
</evidence>
<dbReference type="RefSeq" id="XP_064766914.1">
    <property type="nucleotide sequence ID" value="XM_064913259.1"/>
</dbReference>
<dbReference type="InterPro" id="IPR006259">
    <property type="entry name" value="Adenyl_kin_sub"/>
</dbReference>
<gene>
    <name evidence="6" type="primary">ADK1</name>
    <name evidence="8" type="ORF">BZA70DRAFT_282342</name>
</gene>
<organism evidence="8 9">
    <name type="scientific">Myxozyma melibiosi</name>
    <dbReference type="NCBI Taxonomy" id="54550"/>
    <lineage>
        <taxon>Eukaryota</taxon>
        <taxon>Fungi</taxon>
        <taxon>Dikarya</taxon>
        <taxon>Ascomycota</taxon>
        <taxon>Saccharomycotina</taxon>
        <taxon>Lipomycetes</taxon>
        <taxon>Lipomycetales</taxon>
        <taxon>Lipomycetaceae</taxon>
        <taxon>Myxozyma</taxon>
    </lineage>
</organism>
<comment type="caution">
    <text evidence="8">The sequence shown here is derived from an EMBL/GenBank/DDBJ whole genome shotgun (WGS) entry which is preliminary data.</text>
</comment>
<dbReference type="GeneID" id="90038771"/>
<keyword evidence="1 6" id="KW-0808">Transferase</keyword>
<sequence>MSDDKVVFTFKGALALASMMPSKDFISEVNYNPKMAELKKCFTGDDKIIKDLYTPHIRIVLMGPPGAGKGTQAPVLSKYFQACHLSTGDILRSHVSKGTELGKQAKEIMDKGGLVSDDIMVNIIKDELENNATCKNGFILDGFPRTVPQAEKLGSMLVSRNEPLEKAVELVIDDSLLVSRITGRLVHPASGRSYHTEFNPPKVAMTDDVTGEPLIQRSDDNVEALKKRLVTYHAQTEPIASFYKDQGIWTGIDAAQSPEKVSSAVKNSLGWEKYVNALTFHKYNELKATYTDATK</sequence>
<dbReference type="InterPro" id="IPR028587">
    <property type="entry name" value="AK2"/>
</dbReference>
<dbReference type="InterPro" id="IPR033690">
    <property type="entry name" value="Adenylat_kinase_CS"/>
</dbReference>
<comment type="similarity">
    <text evidence="6">Belongs to the adenylate kinase family. AK2 subfamily.</text>
</comment>
<keyword evidence="9" id="KW-1185">Reference proteome</keyword>
<dbReference type="GO" id="GO:0016301">
    <property type="term" value="F:kinase activity"/>
    <property type="evidence" value="ECO:0007669"/>
    <property type="project" value="UniProtKB-KW"/>
</dbReference>
<dbReference type="InterPro" id="IPR027417">
    <property type="entry name" value="P-loop_NTPase"/>
</dbReference>
<dbReference type="CDD" id="cd01428">
    <property type="entry name" value="ADK"/>
    <property type="match status" value="1"/>
</dbReference>
<comment type="subunit">
    <text evidence="6">Monomer.</text>
</comment>
<dbReference type="InterPro" id="IPR000850">
    <property type="entry name" value="Adenylat/UMP-CMP_kin"/>
</dbReference>
<feature type="binding site" evidence="6">
    <location>
        <position position="149"/>
    </location>
    <ligand>
        <name>AMP</name>
        <dbReference type="ChEBI" id="CHEBI:456215"/>
    </ligand>
</feature>
<feature type="binding site" evidence="6">
    <location>
        <position position="92"/>
    </location>
    <ligand>
        <name>AMP</name>
        <dbReference type="ChEBI" id="CHEBI:456215"/>
    </ligand>
</feature>
<dbReference type="PRINTS" id="PR00094">
    <property type="entry name" value="ADENYLTKNASE"/>
</dbReference>
<evidence type="ECO:0000259" key="7">
    <source>
        <dbReference type="Pfam" id="PF05191"/>
    </source>
</evidence>
<dbReference type="PANTHER" id="PTHR23359">
    <property type="entry name" value="NUCLEOTIDE KINASE"/>
    <property type="match status" value="1"/>
</dbReference>
<evidence type="ECO:0000256" key="5">
    <source>
        <dbReference type="ARBA" id="ARBA00023128"/>
    </source>
</evidence>
<feature type="binding site" evidence="6">
    <location>
        <position position="87"/>
    </location>
    <ligand>
        <name>AMP</name>
        <dbReference type="ChEBI" id="CHEBI:456215"/>
    </ligand>
</feature>
<dbReference type="SUPFAM" id="SSF52540">
    <property type="entry name" value="P-loop containing nucleoside triphosphate hydrolases"/>
    <property type="match status" value="1"/>
</dbReference>
<reference evidence="8 9" key="1">
    <citation type="submission" date="2024-03" db="EMBL/GenBank/DDBJ databases">
        <title>Genome-scale model development and genomic sequencing of the oleaginous clade Lipomyces.</title>
        <authorList>
            <consortium name="Lawrence Berkeley National Laboratory"/>
            <person name="Czajka J.J."/>
            <person name="Han Y."/>
            <person name="Kim J."/>
            <person name="Mondo S.J."/>
            <person name="Hofstad B.A."/>
            <person name="Robles A."/>
            <person name="Haridas S."/>
            <person name="Riley R."/>
            <person name="LaButti K."/>
            <person name="Pangilinan J."/>
            <person name="Andreopoulos W."/>
            <person name="Lipzen A."/>
            <person name="Yan J."/>
            <person name="Wang M."/>
            <person name="Ng V."/>
            <person name="Grigoriev I.V."/>
            <person name="Spatafora J.W."/>
            <person name="Magnuson J.K."/>
            <person name="Baker S.E."/>
            <person name="Pomraning K.R."/>
        </authorList>
    </citation>
    <scope>NUCLEOTIDE SEQUENCE [LARGE SCALE GENOMIC DNA]</scope>
    <source>
        <strain evidence="8 9">Phaff 52-87</strain>
    </source>
</reference>
<keyword evidence="5 6" id="KW-0496">Mitochondrion</keyword>
<feature type="binding site" evidence="6">
    <location>
        <begin position="193"/>
        <end position="194"/>
    </location>
    <ligand>
        <name>ATP</name>
        <dbReference type="ChEBI" id="CHEBI:30616"/>
    </ligand>
</feature>
<dbReference type="HAMAP" id="MF_03168">
    <property type="entry name" value="Adenylate_kinase_AK2"/>
    <property type="match status" value="1"/>
</dbReference>
<dbReference type="EMBL" id="JBBJBU010000010">
    <property type="protein sequence ID" value="KAK7203881.1"/>
    <property type="molecule type" value="Genomic_DNA"/>
</dbReference>
<dbReference type="PROSITE" id="PS00113">
    <property type="entry name" value="ADENYLATE_KINASE"/>
    <property type="match status" value="1"/>
</dbReference>
<feature type="domain" description="Adenylate kinase active site lid" evidence="7">
    <location>
        <begin position="184"/>
        <end position="219"/>
    </location>
</feature>
<name>A0ABR1F222_9ASCO</name>
<evidence type="ECO:0000256" key="3">
    <source>
        <dbReference type="ARBA" id="ARBA00022777"/>
    </source>
</evidence>
<dbReference type="EC" id="2.7.4.3" evidence="6"/>
<keyword evidence="6" id="KW-0963">Cytoplasm</keyword>
<comment type="domain">
    <text evidence="6">Consists of three domains, a large central CORE domain and two small peripheral domains, NMPbind and LID, which undergo movements during catalysis. The LID domain closes over the site of phosphoryl transfer upon ATP binding. Assembling and dissambling the active center during each catalytic cycle provides an effective means to prevent ATP hydrolysis.</text>
</comment>
<keyword evidence="2 6" id="KW-0547">Nucleotide-binding</keyword>